<organism evidence="7 8">
    <name type="scientific">Phaeobacter inhibens</name>
    <dbReference type="NCBI Taxonomy" id="221822"/>
    <lineage>
        <taxon>Bacteria</taxon>
        <taxon>Pseudomonadati</taxon>
        <taxon>Pseudomonadota</taxon>
        <taxon>Alphaproteobacteria</taxon>
        <taxon>Rhodobacterales</taxon>
        <taxon>Roseobacteraceae</taxon>
        <taxon>Phaeobacter</taxon>
    </lineage>
</organism>
<comment type="similarity">
    <text evidence="1">In the C-terminal section; belongs to the class-I pyridoxal-phosphate-dependent aminotransferase family.</text>
</comment>
<dbReference type="InterPro" id="IPR036388">
    <property type="entry name" value="WH-like_DNA-bd_sf"/>
</dbReference>
<dbReference type="SMART" id="SM00345">
    <property type="entry name" value="HTH_GNTR"/>
    <property type="match status" value="1"/>
</dbReference>
<evidence type="ECO:0000313" key="7">
    <source>
        <dbReference type="EMBL" id="AUR00486.1"/>
    </source>
</evidence>
<dbReference type="SUPFAM" id="SSF53383">
    <property type="entry name" value="PLP-dependent transferases"/>
    <property type="match status" value="1"/>
</dbReference>
<dbReference type="Gene3D" id="3.90.1150.10">
    <property type="entry name" value="Aspartate Aminotransferase, domain 1"/>
    <property type="match status" value="1"/>
</dbReference>
<keyword evidence="5" id="KW-0804">Transcription</keyword>
<accession>A0A2I7KD26</accession>
<evidence type="ECO:0000259" key="6">
    <source>
        <dbReference type="PROSITE" id="PS50949"/>
    </source>
</evidence>
<dbReference type="InterPro" id="IPR004839">
    <property type="entry name" value="Aminotransferase_I/II_large"/>
</dbReference>
<gene>
    <name evidence="7" type="ORF">PhaeoP88_03155</name>
</gene>
<dbReference type="InterPro" id="IPR015421">
    <property type="entry name" value="PyrdxlP-dep_Trfase_major"/>
</dbReference>
<dbReference type="InterPro" id="IPR015422">
    <property type="entry name" value="PyrdxlP-dep_Trfase_small"/>
</dbReference>
<feature type="domain" description="HTH gntR-type" evidence="6">
    <location>
        <begin position="13"/>
        <end position="81"/>
    </location>
</feature>
<dbReference type="EMBL" id="CP010725">
    <property type="protein sequence ID" value="AUR00486.1"/>
    <property type="molecule type" value="Genomic_DNA"/>
</dbReference>
<reference evidence="7 8" key="2">
    <citation type="journal article" date="2017" name="Genome Biol. Evol.">
        <title>Trajectories and Drivers of Genome Evolution in Surface-Associated Marine Phaeobacter.</title>
        <authorList>
            <person name="Freese H.M."/>
            <person name="Sikorski J."/>
            <person name="Bunk B."/>
            <person name="Scheuner C."/>
            <person name="Meier-Kolthoff J.P."/>
            <person name="Sproer C."/>
            <person name="Gram L."/>
            <person name="Overmann J."/>
        </authorList>
    </citation>
    <scope>NUCLEOTIDE SEQUENCE [LARGE SCALE GENOMIC DNA]</scope>
    <source>
        <strain evidence="7 8">P88</strain>
    </source>
</reference>
<dbReference type="PROSITE" id="PS50949">
    <property type="entry name" value="HTH_GNTR"/>
    <property type="match status" value="1"/>
</dbReference>
<dbReference type="Pfam" id="PF00392">
    <property type="entry name" value="GntR"/>
    <property type="match status" value="1"/>
</dbReference>
<dbReference type="InterPro" id="IPR015424">
    <property type="entry name" value="PyrdxlP-dep_Trfase"/>
</dbReference>
<protein>
    <submittedName>
        <fullName evidence="7">Putative transcriptional regulator, GntR family</fullName>
    </submittedName>
</protein>
<dbReference type="CDD" id="cd07377">
    <property type="entry name" value="WHTH_GntR"/>
    <property type="match status" value="1"/>
</dbReference>
<dbReference type="SUPFAM" id="SSF46785">
    <property type="entry name" value="Winged helix' DNA-binding domain"/>
    <property type="match status" value="1"/>
</dbReference>
<dbReference type="Gene3D" id="1.10.10.10">
    <property type="entry name" value="Winged helix-like DNA-binding domain superfamily/Winged helix DNA-binding domain"/>
    <property type="match status" value="1"/>
</dbReference>
<evidence type="ECO:0000256" key="4">
    <source>
        <dbReference type="ARBA" id="ARBA00023125"/>
    </source>
</evidence>
<dbReference type="InterPro" id="IPR036390">
    <property type="entry name" value="WH_DNA-bd_sf"/>
</dbReference>
<evidence type="ECO:0000256" key="2">
    <source>
        <dbReference type="ARBA" id="ARBA00022898"/>
    </source>
</evidence>
<sequence>MAIWLPNLNGRSGPKYLQIVEAMAEDIASGRLAPGAQLPPHRELAYQIGVSANTTSRAYAEAVTRALLRGEVGRGSFVRAAEPMVHQGGVANSLRRDAQGPIDLSRNLPLAGFSQPHIRQALHTLAEGSDLSPLLDYQSDADLDRHIDAWQHWLAYCGVDATRSEVMTTVGGQHALFCAVAGVLKAGDLLLTEALTYMPVQAMAERLGVTTTAVAMDPQGVQPEAFEALCRHAKPRAFYLTPTLQAPTTVTLDDERRAEIAEIAMRHDVILIEDDVFAPLKPDRPAPLATHAPDHTIYVTSLSKSVAPGLRVGILKAPQRLMPALRHAANLSLWMAPPLTAEIGARLILDGTAETLAEQQRRAAQHRQTLARSVLSPPGATPMSYQADPLGLHLWLPLPPDLRADVFRAQCAQSEVLVSEGRSFALAPRDAPEAVRLCLSHEVSEDRLTTGLQRVAHLLRESRKSHALQI</sequence>
<dbReference type="RefSeq" id="WP_102884100.1">
    <property type="nucleotide sequence ID" value="NZ_CP010725.1"/>
</dbReference>
<dbReference type="CDD" id="cd00609">
    <property type="entry name" value="AAT_like"/>
    <property type="match status" value="1"/>
</dbReference>
<reference evidence="7 8" key="1">
    <citation type="journal article" date="2017" name="Front. Microbiol.">
        <title>Phaeobacter piscinae sp. nov., a species of the Roseobacter group and potential aquaculture probiont.</title>
        <authorList>
            <person name="Sonnenschein E.C."/>
            <person name="Phippen C.B.W."/>
            <person name="Nielsen K.F."/>
            <person name="Mateiu R.V."/>
            <person name="Melchiorsen J."/>
            <person name="Gram L."/>
            <person name="Overmann J."/>
            <person name="Freese H.M."/>
        </authorList>
    </citation>
    <scope>NUCLEOTIDE SEQUENCE [LARGE SCALE GENOMIC DNA]</scope>
    <source>
        <strain evidence="7 8">P88</strain>
    </source>
</reference>
<evidence type="ECO:0000313" key="8">
    <source>
        <dbReference type="Proteomes" id="UP000236447"/>
    </source>
</evidence>
<dbReference type="GO" id="GO:0003700">
    <property type="term" value="F:DNA-binding transcription factor activity"/>
    <property type="evidence" value="ECO:0007669"/>
    <property type="project" value="InterPro"/>
</dbReference>
<keyword evidence="3" id="KW-0805">Transcription regulation</keyword>
<dbReference type="PANTHER" id="PTHR46577:SF1">
    <property type="entry name" value="HTH-TYPE TRANSCRIPTIONAL REGULATORY PROTEIN GABR"/>
    <property type="match status" value="1"/>
</dbReference>
<dbReference type="GO" id="GO:0030170">
    <property type="term" value="F:pyridoxal phosphate binding"/>
    <property type="evidence" value="ECO:0007669"/>
    <property type="project" value="InterPro"/>
</dbReference>
<dbReference type="GO" id="GO:0003677">
    <property type="term" value="F:DNA binding"/>
    <property type="evidence" value="ECO:0007669"/>
    <property type="project" value="UniProtKB-KW"/>
</dbReference>
<keyword evidence="2" id="KW-0663">Pyridoxal phosphate</keyword>
<dbReference type="Proteomes" id="UP000236447">
    <property type="component" value="Chromosome"/>
</dbReference>
<proteinExistence type="inferred from homology"/>
<evidence type="ECO:0000256" key="3">
    <source>
        <dbReference type="ARBA" id="ARBA00023015"/>
    </source>
</evidence>
<evidence type="ECO:0000256" key="1">
    <source>
        <dbReference type="ARBA" id="ARBA00005384"/>
    </source>
</evidence>
<dbReference type="Gene3D" id="3.40.640.10">
    <property type="entry name" value="Type I PLP-dependent aspartate aminotransferase-like (Major domain)"/>
    <property type="match status" value="1"/>
</dbReference>
<dbReference type="InterPro" id="IPR000524">
    <property type="entry name" value="Tscrpt_reg_HTH_GntR"/>
</dbReference>
<name>A0A2I7KD26_9RHOB</name>
<dbReference type="InterPro" id="IPR051446">
    <property type="entry name" value="HTH_trans_reg/aminotransferase"/>
</dbReference>
<dbReference type="PANTHER" id="PTHR46577">
    <property type="entry name" value="HTH-TYPE TRANSCRIPTIONAL REGULATORY PROTEIN GABR"/>
    <property type="match status" value="1"/>
</dbReference>
<dbReference type="AlphaFoldDB" id="A0A2I7KD26"/>
<evidence type="ECO:0000256" key="5">
    <source>
        <dbReference type="ARBA" id="ARBA00023163"/>
    </source>
</evidence>
<keyword evidence="4" id="KW-0238">DNA-binding</keyword>
<dbReference type="Pfam" id="PF00155">
    <property type="entry name" value="Aminotran_1_2"/>
    <property type="match status" value="1"/>
</dbReference>